<sequence length="112" mass="12594">GASDVTQSPSILWVWQKESAEMNCSHSKGASYFHMYWFRQQQGKPMELIAFTTLNQEPDFGTFSKEKYSATKTVAQNGSFTVKKVQADDSGVYLCAVSEHSESHLMHCCTKT</sequence>
<dbReference type="SMART" id="SM00409">
    <property type="entry name" value="IG"/>
    <property type="match status" value="1"/>
</dbReference>
<gene>
    <name evidence="4" type="ORF">IRJ41_015749</name>
</gene>
<dbReference type="PANTHER" id="PTHR23268:SF102">
    <property type="entry name" value="IMMUNOGLOBULIN V-SET DOMAIN-CONTAINING PROTEIN"/>
    <property type="match status" value="1"/>
</dbReference>
<dbReference type="InterPro" id="IPR003599">
    <property type="entry name" value="Ig_sub"/>
</dbReference>
<dbReference type="InterPro" id="IPR013106">
    <property type="entry name" value="Ig_V-set"/>
</dbReference>
<proteinExistence type="predicted"/>
<dbReference type="GO" id="GO:0007166">
    <property type="term" value="P:cell surface receptor signaling pathway"/>
    <property type="evidence" value="ECO:0007669"/>
    <property type="project" value="TreeGrafter"/>
</dbReference>
<dbReference type="InterPro" id="IPR036179">
    <property type="entry name" value="Ig-like_dom_sf"/>
</dbReference>
<dbReference type="SMART" id="SM00406">
    <property type="entry name" value="IGv"/>
    <property type="match status" value="1"/>
</dbReference>
<dbReference type="AlphaFoldDB" id="A0A9W7WLH4"/>
<name>A0A9W7WLH4_TRIRA</name>
<dbReference type="PROSITE" id="PS50835">
    <property type="entry name" value="IG_LIKE"/>
    <property type="match status" value="1"/>
</dbReference>
<feature type="non-terminal residue" evidence="4">
    <location>
        <position position="1"/>
    </location>
</feature>
<protein>
    <submittedName>
        <fullName evidence="4">Ig kappa chain V19-17-like</fullName>
    </submittedName>
</protein>
<dbReference type="PANTHER" id="PTHR23268">
    <property type="entry name" value="T-CELL RECEPTOR BETA CHAIN"/>
    <property type="match status" value="1"/>
</dbReference>
<dbReference type="SUPFAM" id="SSF48726">
    <property type="entry name" value="Immunoglobulin"/>
    <property type="match status" value="1"/>
</dbReference>
<evidence type="ECO:0000313" key="5">
    <source>
        <dbReference type="Proteomes" id="UP001059041"/>
    </source>
</evidence>
<evidence type="ECO:0000256" key="2">
    <source>
        <dbReference type="ARBA" id="ARBA00022859"/>
    </source>
</evidence>
<dbReference type="InterPro" id="IPR050413">
    <property type="entry name" value="TCR_beta_variable"/>
</dbReference>
<evidence type="ECO:0000313" key="4">
    <source>
        <dbReference type="EMBL" id="KAI7804634.1"/>
    </source>
</evidence>
<comment type="caution">
    <text evidence="4">The sequence shown here is derived from an EMBL/GenBank/DDBJ whole genome shotgun (WGS) entry which is preliminary data.</text>
</comment>
<keyword evidence="2" id="KW-0391">Immunity</keyword>
<dbReference type="GO" id="GO:0002376">
    <property type="term" value="P:immune system process"/>
    <property type="evidence" value="ECO:0007669"/>
    <property type="project" value="UniProtKB-KW"/>
</dbReference>
<evidence type="ECO:0000256" key="1">
    <source>
        <dbReference type="ARBA" id="ARBA00022729"/>
    </source>
</evidence>
<dbReference type="InterPro" id="IPR013783">
    <property type="entry name" value="Ig-like_fold"/>
</dbReference>
<accession>A0A9W7WLH4</accession>
<keyword evidence="1" id="KW-0732">Signal</keyword>
<dbReference type="Gene3D" id="2.60.40.10">
    <property type="entry name" value="Immunoglobulins"/>
    <property type="match status" value="1"/>
</dbReference>
<dbReference type="InterPro" id="IPR007110">
    <property type="entry name" value="Ig-like_dom"/>
</dbReference>
<dbReference type="Proteomes" id="UP001059041">
    <property type="component" value="Linkage Group LG10"/>
</dbReference>
<reference evidence="4" key="1">
    <citation type="submission" date="2021-02" db="EMBL/GenBank/DDBJ databases">
        <title>Comparative genomics reveals that relaxation of natural selection precedes convergent phenotypic evolution of cavefish.</title>
        <authorList>
            <person name="Peng Z."/>
        </authorList>
    </citation>
    <scope>NUCLEOTIDE SEQUENCE</scope>
    <source>
        <tissue evidence="4">Muscle</tissue>
    </source>
</reference>
<keyword evidence="5" id="KW-1185">Reference proteome</keyword>
<organism evidence="4 5">
    <name type="scientific">Triplophysa rosa</name>
    <name type="common">Cave loach</name>
    <dbReference type="NCBI Taxonomy" id="992332"/>
    <lineage>
        <taxon>Eukaryota</taxon>
        <taxon>Metazoa</taxon>
        <taxon>Chordata</taxon>
        <taxon>Craniata</taxon>
        <taxon>Vertebrata</taxon>
        <taxon>Euteleostomi</taxon>
        <taxon>Actinopterygii</taxon>
        <taxon>Neopterygii</taxon>
        <taxon>Teleostei</taxon>
        <taxon>Ostariophysi</taxon>
        <taxon>Cypriniformes</taxon>
        <taxon>Nemacheilidae</taxon>
        <taxon>Triplophysa</taxon>
    </lineage>
</organism>
<evidence type="ECO:0000259" key="3">
    <source>
        <dbReference type="PROSITE" id="PS50835"/>
    </source>
</evidence>
<dbReference type="GO" id="GO:0005886">
    <property type="term" value="C:plasma membrane"/>
    <property type="evidence" value="ECO:0007669"/>
    <property type="project" value="TreeGrafter"/>
</dbReference>
<dbReference type="Pfam" id="PF07686">
    <property type="entry name" value="V-set"/>
    <property type="match status" value="1"/>
</dbReference>
<feature type="domain" description="Ig-like" evidence="3">
    <location>
        <begin position="3"/>
        <end position="106"/>
    </location>
</feature>
<dbReference type="EMBL" id="JAFHDT010000010">
    <property type="protein sequence ID" value="KAI7804634.1"/>
    <property type="molecule type" value="Genomic_DNA"/>
</dbReference>